<feature type="compositionally biased region" description="Polar residues" evidence="1">
    <location>
        <begin position="161"/>
        <end position="170"/>
    </location>
</feature>
<evidence type="ECO:0000313" key="2">
    <source>
        <dbReference type="EMBL" id="CAA7032681.1"/>
    </source>
</evidence>
<proteinExistence type="predicted"/>
<keyword evidence="3" id="KW-1185">Reference proteome</keyword>
<dbReference type="AlphaFoldDB" id="A0A6D2J5M7"/>
<protein>
    <submittedName>
        <fullName evidence="2">Uncharacterized protein</fullName>
    </submittedName>
</protein>
<sequence length="267" mass="29521">MKANVQENDAFKACTPLRRSIRLKRKELAESVSVDVPSLQKEEKKGSVKKRKQKFDVPNKGAFEDKETYDEWGNPSTPPHNPPDLGGVQDTKCIAKQGGFEQEDHPAAVGPDQTQQMDMVPSPQQLQMIVHSGLGMYSPIQAKPIQLVVRTTPPDNRSPPEGSQQGTPDNAHTGPLNGRGQKRVPQKSDKIRGPYTCEARVSHLFASSTKPAYAPIEPLNANKWETFRKTLGRAKATSFDIITGQTVSNGFFLQIAKPTQWLSTPIR</sequence>
<dbReference type="EMBL" id="CACVBM020001126">
    <property type="protein sequence ID" value="CAA7032681.1"/>
    <property type="molecule type" value="Genomic_DNA"/>
</dbReference>
<evidence type="ECO:0000313" key="3">
    <source>
        <dbReference type="Proteomes" id="UP000467841"/>
    </source>
</evidence>
<feature type="region of interest" description="Disordered" evidence="1">
    <location>
        <begin position="150"/>
        <end position="191"/>
    </location>
</feature>
<accession>A0A6D2J5M7</accession>
<organism evidence="2 3">
    <name type="scientific">Microthlaspi erraticum</name>
    <dbReference type="NCBI Taxonomy" id="1685480"/>
    <lineage>
        <taxon>Eukaryota</taxon>
        <taxon>Viridiplantae</taxon>
        <taxon>Streptophyta</taxon>
        <taxon>Embryophyta</taxon>
        <taxon>Tracheophyta</taxon>
        <taxon>Spermatophyta</taxon>
        <taxon>Magnoliopsida</taxon>
        <taxon>eudicotyledons</taxon>
        <taxon>Gunneridae</taxon>
        <taxon>Pentapetalae</taxon>
        <taxon>rosids</taxon>
        <taxon>malvids</taxon>
        <taxon>Brassicales</taxon>
        <taxon>Brassicaceae</taxon>
        <taxon>Coluteocarpeae</taxon>
        <taxon>Microthlaspi</taxon>
    </lineage>
</organism>
<feature type="compositionally biased region" description="Basic and acidic residues" evidence="1">
    <location>
        <begin position="54"/>
        <end position="66"/>
    </location>
</feature>
<comment type="caution">
    <text evidence="2">The sequence shown here is derived from an EMBL/GenBank/DDBJ whole genome shotgun (WGS) entry which is preliminary data.</text>
</comment>
<dbReference type="OrthoDB" id="10413047at2759"/>
<feature type="region of interest" description="Disordered" evidence="1">
    <location>
        <begin position="28"/>
        <end position="90"/>
    </location>
</feature>
<name>A0A6D2J5M7_9BRAS</name>
<evidence type="ECO:0000256" key="1">
    <source>
        <dbReference type="SAM" id="MobiDB-lite"/>
    </source>
</evidence>
<gene>
    <name evidence="2" type="ORF">MERR_LOCUS19916</name>
</gene>
<dbReference type="Proteomes" id="UP000467841">
    <property type="component" value="Unassembled WGS sequence"/>
</dbReference>
<reference evidence="2" key="1">
    <citation type="submission" date="2020-01" db="EMBL/GenBank/DDBJ databases">
        <authorList>
            <person name="Mishra B."/>
        </authorList>
    </citation>
    <scope>NUCLEOTIDE SEQUENCE [LARGE SCALE GENOMIC DNA]</scope>
</reference>